<protein>
    <submittedName>
        <fullName evidence="1">Uncharacterized protein</fullName>
    </submittedName>
</protein>
<reference evidence="1 2" key="1">
    <citation type="submission" date="2017-01" db="EMBL/GenBank/DDBJ databases">
        <authorList>
            <person name="Mah S.A."/>
            <person name="Swanson W.J."/>
            <person name="Moy G.W."/>
            <person name="Vacquier V.D."/>
        </authorList>
    </citation>
    <scope>NUCLEOTIDE SEQUENCE [LARGE SCALE GENOMIC DNA]</scope>
    <source>
        <strain evidence="1 2">GSMNP</strain>
    </source>
</reference>
<evidence type="ECO:0000313" key="1">
    <source>
        <dbReference type="EMBL" id="OMJ25258.1"/>
    </source>
</evidence>
<organism evidence="1 2">
    <name type="scientific">Smittium culicis</name>
    <dbReference type="NCBI Taxonomy" id="133412"/>
    <lineage>
        <taxon>Eukaryota</taxon>
        <taxon>Fungi</taxon>
        <taxon>Fungi incertae sedis</taxon>
        <taxon>Zoopagomycota</taxon>
        <taxon>Kickxellomycotina</taxon>
        <taxon>Harpellomycetes</taxon>
        <taxon>Harpellales</taxon>
        <taxon>Legeriomycetaceae</taxon>
        <taxon>Smittium</taxon>
    </lineage>
</organism>
<accession>A0A1R1YE97</accession>
<keyword evidence="2" id="KW-1185">Reference proteome</keyword>
<dbReference type="Proteomes" id="UP000187283">
    <property type="component" value="Unassembled WGS sequence"/>
</dbReference>
<name>A0A1R1YE97_9FUNG</name>
<sequence length="72" mass="8159">MSVRNFAVSSSIFTDGISRFLLIMDVEIFNSPPRRLLNKGSKPEFCRLSVRFASIAERTLQFEAFRDESAVG</sequence>
<evidence type="ECO:0000313" key="2">
    <source>
        <dbReference type="Proteomes" id="UP000187283"/>
    </source>
</evidence>
<dbReference type="AlphaFoldDB" id="A0A1R1YE97"/>
<comment type="caution">
    <text evidence="1">The sequence shown here is derived from an EMBL/GenBank/DDBJ whole genome shotgun (WGS) entry which is preliminary data.</text>
</comment>
<dbReference type="EMBL" id="LSSN01000200">
    <property type="protein sequence ID" value="OMJ25258.1"/>
    <property type="molecule type" value="Genomic_DNA"/>
</dbReference>
<proteinExistence type="predicted"/>
<gene>
    <name evidence="1" type="ORF">AYI70_g1016</name>
</gene>